<feature type="transmembrane region" description="Helical" evidence="7">
    <location>
        <begin position="281"/>
        <end position="298"/>
    </location>
</feature>
<feature type="transmembrane region" description="Helical" evidence="7">
    <location>
        <begin position="304"/>
        <end position="322"/>
    </location>
</feature>
<keyword evidence="5 7" id="KW-1133">Transmembrane helix</keyword>
<evidence type="ECO:0000313" key="10">
    <source>
        <dbReference type="Proteomes" id="UP000588586"/>
    </source>
</evidence>
<feature type="transmembrane region" description="Helical" evidence="7">
    <location>
        <begin position="246"/>
        <end position="269"/>
    </location>
</feature>
<dbReference type="AlphaFoldDB" id="A0A849HH08"/>
<comment type="caution">
    <text evidence="9">The sequence shown here is derived from an EMBL/GenBank/DDBJ whole genome shotgun (WGS) entry which is preliminary data.</text>
</comment>
<dbReference type="SUPFAM" id="SSF103473">
    <property type="entry name" value="MFS general substrate transporter"/>
    <property type="match status" value="1"/>
</dbReference>
<gene>
    <name evidence="9" type="ORF">HJG52_06015</name>
</gene>
<feature type="transmembrane region" description="Helical" evidence="7">
    <location>
        <begin position="217"/>
        <end position="240"/>
    </location>
</feature>
<dbReference type="GO" id="GO:0005886">
    <property type="term" value="C:plasma membrane"/>
    <property type="evidence" value="ECO:0007669"/>
    <property type="project" value="UniProtKB-SubCell"/>
</dbReference>
<feature type="transmembrane region" description="Helical" evidence="7">
    <location>
        <begin position="39"/>
        <end position="58"/>
    </location>
</feature>
<proteinExistence type="predicted"/>
<protein>
    <submittedName>
        <fullName evidence="9">MFS transporter</fullName>
    </submittedName>
</protein>
<dbReference type="InterPro" id="IPR010290">
    <property type="entry name" value="TM_effector"/>
</dbReference>
<keyword evidence="10" id="KW-1185">Reference proteome</keyword>
<dbReference type="Proteomes" id="UP000588586">
    <property type="component" value="Unassembled WGS sequence"/>
</dbReference>
<evidence type="ECO:0000313" key="9">
    <source>
        <dbReference type="EMBL" id="NNM45561.1"/>
    </source>
</evidence>
<dbReference type="PANTHER" id="PTHR23513:SF6">
    <property type="entry name" value="MAJOR FACILITATOR SUPERFAMILY ASSOCIATED DOMAIN-CONTAINING PROTEIN"/>
    <property type="match status" value="1"/>
</dbReference>
<dbReference type="PROSITE" id="PS50850">
    <property type="entry name" value="MFS"/>
    <property type="match status" value="1"/>
</dbReference>
<evidence type="ECO:0000259" key="8">
    <source>
        <dbReference type="PROSITE" id="PS50850"/>
    </source>
</evidence>
<feature type="transmembrane region" description="Helical" evidence="7">
    <location>
        <begin position="367"/>
        <end position="386"/>
    </location>
</feature>
<evidence type="ECO:0000256" key="4">
    <source>
        <dbReference type="ARBA" id="ARBA00022692"/>
    </source>
</evidence>
<evidence type="ECO:0000256" key="5">
    <source>
        <dbReference type="ARBA" id="ARBA00022989"/>
    </source>
</evidence>
<evidence type="ECO:0000256" key="7">
    <source>
        <dbReference type="SAM" id="Phobius"/>
    </source>
</evidence>
<dbReference type="Gene3D" id="1.20.1250.20">
    <property type="entry name" value="MFS general substrate transporter like domains"/>
    <property type="match status" value="1"/>
</dbReference>
<feature type="transmembrane region" description="Helical" evidence="7">
    <location>
        <begin position="342"/>
        <end position="361"/>
    </location>
</feature>
<sequence length="398" mass="41867">MGTAFRWNLASSWAGQLGDGIAVAAGPLLVASLTRNPTLIAAAAMVQHVPTLLLGLYAGAIADRVDRRRLVLAANLVRVAVLAVLVVTIATGHISIGLLLGVLFAVGVAELFADTGWRAVLPMIVPKADLGIGNARQMSAFLVANQMVGPAVGASLFALGQAVPFGVQGAALLLAAALFTKVRLPASAAGGAKPEQHIGRDITDGLRWIWHHAPIRTLTLVIFIFNITWGAPFGVLVYWAQERLGLGSVGFGLLTTASAVGGIVSVLLYDRLERIVPLARLMRICLSLEVVTHLALALTTIPWVAMAIMVVFGGYAFVWGSLSSAVRQRATPDEYQGRVGSVYWLGLIVGLLVGQFLGGQIASHFGAAAPFWFAFAGSGITLVLVWRQLAHIAHAEAD</sequence>
<accession>A0A849HH08</accession>
<dbReference type="Pfam" id="PF05977">
    <property type="entry name" value="MFS_3"/>
    <property type="match status" value="1"/>
</dbReference>
<evidence type="ECO:0000256" key="6">
    <source>
        <dbReference type="ARBA" id="ARBA00023136"/>
    </source>
</evidence>
<evidence type="ECO:0000256" key="2">
    <source>
        <dbReference type="ARBA" id="ARBA00022448"/>
    </source>
</evidence>
<name>A0A849HH08_9MICO</name>
<dbReference type="GO" id="GO:0022857">
    <property type="term" value="F:transmembrane transporter activity"/>
    <property type="evidence" value="ECO:0007669"/>
    <property type="project" value="InterPro"/>
</dbReference>
<dbReference type="CDD" id="cd06173">
    <property type="entry name" value="MFS_MefA_like"/>
    <property type="match status" value="1"/>
</dbReference>
<evidence type="ECO:0000256" key="3">
    <source>
        <dbReference type="ARBA" id="ARBA00022475"/>
    </source>
</evidence>
<keyword evidence="6 7" id="KW-0472">Membrane</keyword>
<organism evidence="9 10">
    <name type="scientific">Knoellia koreensis</name>
    <dbReference type="NCBI Taxonomy" id="2730921"/>
    <lineage>
        <taxon>Bacteria</taxon>
        <taxon>Bacillati</taxon>
        <taxon>Actinomycetota</taxon>
        <taxon>Actinomycetes</taxon>
        <taxon>Micrococcales</taxon>
        <taxon>Intrasporangiaceae</taxon>
        <taxon>Knoellia</taxon>
    </lineage>
</organism>
<keyword evidence="2" id="KW-0813">Transport</keyword>
<comment type="subcellular location">
    <subcellularLocation>
        <location evidence="1">Cell membrane</location>
        <topology evidence="1">Multi-pass membrane protein</topology>
    </subcellularLocation>
</comment>
<evidence type="ECO:0000256" key="1">
    <source>
        <dbReference type="ARBA" id="ARBA00004651"/>
    </source>
</evidence>
<feature type="transmembrane region" description="Helical" evidence="7">
    <location>
        <begin position="165"/>
        <end position="184"/>
    </location>
</feature>
<reference evidence="9 10" key="1">
    <citation type="submission" date="2020-04" db="EMBL/GenBank/DDBJ databases">
        <title>Knoellia sp. isolate from air conditioner.</title>
        <authorList>
            <person name="Chea S."/>
            <person name="Kim D.-U."/>
        </authorList>
    </citation>
    <scope>NUCLEOTIDE SEQUENCE [LARGE SCALE GENOMIC DNA]</scope>
    <source>
        <strain evidence="9 10">DB2414S</strain>
    </source>
</reference>
<dbReference type="EMBL" id="JABEPQ010000001">
    <property type="protein sequence ID" value="NNM45561.1"/>
    <property type="molecule type" value="Genomic_DNA"/>
</dbReference>
<keyword evidence="3" id="KW-1003">Cell membrane</keyword>
<dbReference type="InterPro" id="IPR020846">
    <property type="entry name" value="MFS_dom"/>
</dbReference>
<dbReference type="PANTHER" id="PTHR23513">
    <property type="entry name" value="INTEGRAL MEMBRANE EFFLUX PROTEIN-RELATED"/>
    <property type="match status" value="1"/>
</dbReference>
<feature type="domain" description="Major facilitator superfamily (MFS) profile" evidence="8">
    <location>
        <begin position="1"/>
        <end position="393"/>
    </location>
</feature>
<keyword evidence="4 7" id="KW-0812">Transmembrane</keyword>
<dbReference type="InterPro" id="IPR036259">
    <property type="entry name" value="MFS_trans_sf"/>
</dbReference>